<keyword evidence="2" id="KW-1185">Reference proteome</keyword>
<sequence length="41" mass="4801">MSPKTAQRFWENDTHQDKFLKRIASIRSCVMRFKAGKSATQ</sequence>
<dbReference type="EMBL" id="JAVIIV010000003">
    <property type="protein sequence ID" value="MDX8484984.1"/>
    <property type="molecule type" value="Genomic_DNA"/>
</dbReference>
<comment type="caution">
    <text evidence="1">The sequence shown here is derived from an EMBL/GenBank/DDBJ whole genome shotgun (WGS) entry which is preliminary data.</text>
</comment>
<accession>A0ABU4YDI7</accession>
<reference evidence="1 2" key="1">
    <citation type="submission" date="2023-08" db="EMBL/GenBank/DDBJ databases">
        <title>Implementing the SeqCode for naming new Mesorhizobium species isolated from Vachellia karroo root nodules.</title>
        <authorList>
            <person name="Van Lill M."/>
        </authorList>
    </citation>
    <scope>NUCLEOTIDE SEQUENCE [LARGE SCALE GENOMIC DNA]</scope>
    <source>
        <strain evidence="1 2">VK2B</strain>
    </source>
</reference>
<dbReference type="RefSeq" id="WP_320294817.1">
    <property type="nucleotide sequence ID" value="NZ_JAVIIU010000003.1"/>
</dbReference>
<proteinExistence type="predicted"/>
<protein>
    <submittedName>
        <fullName evidence="1">Uncharacterized protein</fullName>
    </submittedName>
</protein>
<gene>
    <name evidence="1" type="ORF">RFM52_07260</name>
</gene>
<organism evidence="1 2">
    <name type="scientific">Mesorhizobium humile</name>
    <dbReference type="NCBI Taxonomy" id="3072313"/>
    <lineage>
        <taxon>Bacteria</taxon>
        <taxon>Pseudomonadati</taxon>
        <taxon>Pseudomonadota</taxon>
        <taxon>Alphaproteobacteria</taxon>
        <taxon>Hyphomicrobiales</taxon>
        <taxon>Phyllobacteriaceae</taxon>
        <taxon>Mesorhizobium</taxon>
    </lineage>
</organism>
<evidence type="ECO:0000313" key="2">
    <source>
        <dbReference type="Proteomes" id="UP001280156"/>
    </source>
</evidence>
<dbReference type="Proteomes" id="UP001280156">
    <property type="component" value="Unassembled WGS sequence"/>
</dbReference>
<name>A0ABU4YDI7_9HYPH</name>
<evidence type="ECO:0000313" key="1">
    <source>
        <dbReference type="EMBL" id="MDX8484984.1"/>
    </source>
</evidence>